<evidence type="ECO:0000313" key="3">
    <source>
        <dbReference type="Proteomes" id="UP000003560"/>
    </source>
</evidence>
<reference evidence="2 3" key="1">
    <citation type="submission" date="2008-10" db="EMBL/GenBank/DDBJ databases">
        <title>Draft genome sequence of Collinsella stercoris (DSM 13279).</title>
        <authorList>
            <person name="Sudarsanam P."/>
            <person name="Ley R."/>
            <person name="Guruge J."/>
            <person name="Turnbaugh P.J."/>
            <person name="Mahowald M."/>
            <person name="Liep D."/>
            <person name="Gordon J."/>
        </authorList>
    </citation>
    <scope>NUCLEOTIDE SEQUENCE [LARGE SCALE GENOMIC DNA]</scope>
    <source>
        <strain evidence="2 3">DSM 13279</strain>
    </source>
</reference>
<dbReference type="InterPro" id="IPR041527">
    <property type="entry name" value="YhcG_N"/>
</dbReference>
<name>B6GAT1_9ACTN</name>
<protein>
    <recommendedName>
        <fullName evidence="1">YhcG N-terminal domain-containing protein</fullName>
    </recommendedName>
</protein>
<dbReference type="HOGENOM" id="CLU_2914573_0_0_11"/>
<accession>B6GAT1</accession>
<dbReference type="Pfam" id="PF17761">
    <property type="entry name" value="DUF1016_N"/>
    <property type="match status" value="1"/>
</dbReference>
<gene>
    <name evidence="2" type="ORF">COLSTE_01181</name>
</gene>
<evidence type="ECO:0000259" key="1">
    <source>
        <dbReference type="Pfam" id="PF17761"/>
    </source>
</evidence>
<feature type="domain" description="YhcG N-terminal" evidence="1">
    <location>
        <begin position="21"/>
        <end position="60"/>
    </location>
</feature>
<keyword evidence="3" id="KW-1185">Reference proteome</keyword>
<dbReference type="EMBL" id="ABXJ01000068">
    <property type="protein sequence ID" value="EEA90607.1"/>
    <property type="molecule type" value="Genomic_DNA"/>
</dbReference>
<sequence>MSELVQEGENAVILESFYKEVAGILDAARNRAYTAVNFAMVEAYWEIGRSIVERQGGEERA</sequence>
<organism evidence="2 3">
    <name type="scientific">Collinsella stercoris DSM 13279</name>
    <dbReference type="NCBI Taxonomy" id="445975"/>
    <lineage>
        <taxon>Bacteria</taxon>
        <taxon>Bacillati</taxon>
        <taxon>Actinomycetota</taxon>
        <taxon>Coriobacteriia</taxon>
        <taxon>Coriobacteriales</taxon>
        <taxon>Coriobacteriaceae</taxon>
        <taxon>Collinsella</taxon>
    </lineage>
</organism>
<dbReference type="eggNOG" id="COG4804">
    <property type="taxonomic scope" value="Bacteria"/>
</dbReference>
<dbReference type="AlphaFoldDB" id="B6GAT1"/>
<dbReference type="STRING" id="445975.COLSTE_01181"/>
<reference evidence="2 3" key="2">
    <citation type="submission" date="2008-10" db="EMBL/GenBank/DDBJ databases">
        <authorList>
            <person name="Fulton L."/>
            <person name="Clifton S."/>
            <person name="Fulton B."/>
            <person name="Xu J."/>
            <person name="Minx P."/>
            <person name="Pepin K.H."/>
            <person name="Johnson M."/>
            <person name="Thiruvilangam P."/>
            <person name="Bhonagiri V."/>
            <person name="Nash W.E."/>
            <person name="Mardis E.R."/>
            <person name="Wilson R.K."/>
        </authorList>
    </citation>
    <scope>NUCLEOTIDE SEQUENCE [LARGE SCALE GENOMIC DNA]</scope>
    <source>
        <strain evidence="2 3">DSM 13279</strain>
    </source>
</reference>
<proteinExistence type="predicted"/>
<dbReference type="Proteomes" id="UP000003560">
    <property type="component" value="Unassembled WGS sequence"/>
</dbReference>
<comment type="caution">
    <text evidence="2">The sequence shown here is derived from an EMBL/GenBank/DDBJ whole genome shotgun (WGS) entry which is preliminary data.</text>
</comment>
<evidence type="ECO:0000313" key="2">
    <source>
        <dbReference type="EMBL" id="EEA90607.1"/>
    </source>
</evidence>